<evidence type="ECO:0000256" key="3">
    <source>
        <dbReference type="ARBA" id="ARBA00022763"/>
    </source>
</evidence>
<comment type="caution">
    <text evidence="9">The sequence shown here is derived from an EMBL/GenBank/DDBJ whole genome shotgun (WGS) entry which is preliminary data.</text>
</comment>
<organism evidence="9 10">
    <name type="scientific">Rhodohalobacter mucosus</name>
    <dbReference type="NCBI Taxonomy" id="2079485"/>
    <lineage>
        <taxon>Bacteria</taxon>
        <taxon>Pseudomonadati</taxon>
        <taxon>Balneolota</taxon>
        <taxon>Balneolia</taxon>
        <taxon>Balneolales</taxon>
        <taxon>Balneolaceae</taxon>
        <taxon>Rhodohalobacter</taxon>
    </lineage>
</organism>
<evidence type="ECO:0000256" key="6">
    <source>
        <dbReference type="ARBA" id="ARBA00033409"/>
    </source>
</evidence>
<evidence type="ECO:0000256" key="4">
    <source>
        <dbReference type="ARBA" id="ARBA00023172"/>
    </source>
</evidence>
<evidence type="ECO:0000256" key="2">
    <source>
        <dbReference type="ARBA" id="ARBA00021310"/>
    </source>
</evidence>
<dbReference type="InterPro" id="IPR022572">
    <property type="entry name" value="DNA_rep/recomb_RecO_N"/>
</dbReference>
<sequence>MITKTEAIVLRSVDFQESSLIVTLFTRKHGKVAVIAKGARRPKSKLAAFFVPGQILEAVIFMKETREVQTLSDVSYLLKLDNLRTDLEKMALSVTALELTSQIIHSHEPNEDLFQLLVKMLSWINDREHVSRIMFPYLQIRLADAAGVGLQPDTTISNDSGTESGSGYMNIESGTISEIAEGSESIRLTPLQFAFVRESLHSMNSGIFTLKLSQSELSELIEYLDRYFRYHFEGTRPRKSDAIFEQILKN</sequence>
<name>A0A316TU86_9BACT</name>
<proteinExistence type="inferred from homology"/>
<gene>
    <name evidence="7 9" type="primary">recO</name>
    <name evidence="9" type="ORF">DDZ15_06340</name>
</gene>
<keyword evidence="4 7" id="KW-0233">DNA recombination</keyword>
<reference evidence="9 10" key="1">
    <citation type="submission" date="2018-05" db="EMBL/GenBank/DDBJ databases">
        <title>Rhodohalobacter halophilus gen. nov., sp. nov., a moderately halophilic member of the family Balneolaceae.</title>
        <authorList>
            <person name="Liu Z.-W."/>
        </authorList>
    </citation>
    <scope>NUCLEOTIDE SEQUENCE [LARGE SCALE GENOMIC DNA]</scope>
    <source>
        <strain evidence="9 10">8A47</strain>
    </source>
</reference>
<keyword evidence="3 7" id="KW-0227">DNA damage</keyword>
<evidence type="ECO:0000259" key="8">
    <source>
        <dbReference type="Pfam" id="PF11967"/>
    </source>
</evidence>
<dbReference type="GO" id="GO:0043590">
    <property type="term" value="C:bacterial nucleoid"/>
    <property type="evidence" value="ECO:0007669"/>
    <property type="project" value="TreeGrafter"/>
</dbReference>
<dbReference type="OrthoDB" id="9789152at2"/>
<accession>A0A316TU86</accession>
<dbReference type="NCBIfam" id="TIGR00613">
    <property type="entry name" value="reco"/>
    <property type="match status" value="1"/>
</dbReference>
<comment type="similarity">
    <text evidence="1 7">Belongs to the RecO family.</text>
</comment>
<dbReference type="Gene3D" id="1.20.1440.120">
    <property type="entry name" value="Recombination protein O, C-terminal domain"/>
    <property type="match status" value="1"/>
</dbReference>
<dbReference type="GO" id="GO:0006310">
    <property type="term" value="P:DNA recombination"/>
    <property type="evidence" value="ECO:0007669"/>
    <property type="project" value="UniProtKB-UniRule"/>
</dbReference>
<comment type="function">
    <text evidence="7">Involved in DNA repair and RecF pathway recombination.</text>
</comment>
<dbReference type="AlphaFoldDB" id="A0A316TU86"/>
<dbReference type="SUPFAM" id="SSF50249">
    <property type="entry name" value="Nucleic acid-binding proteins"/>
    <property type="match status" value="1"/>
</dbReference>
<dbReference type="InterPro" id="IPR037278">
    <property type="entry name" value="ARFGAP/RecO"/>
</dbReference>
<dbReference type="Gene3D" id="2.40.50.140">
    <property type="entry name" value="Nucleic acid-binding proteins"/>
    <property type="match status" value="1"/>
</dbReference>
<dbReference type="EMBL" id="QGGB01000005">
    <property type="protein sequence ID" value="PWN06889.1"/>
    <property type="molecule type" value="Genomic_DNA"/>
</dbReference>
<keyword evidence="10" id="KW-1185">Reference proteome</keyword>
<evidence type="ECO:0000313" key="10">
    <source>
        <dbReference type="Proteomes" id="UP000245533"/>
    </source>
</evidence>
<dbReference type="SUPFAM" id="SSF57863">
    <property type="entry name" value="ArfGap/RecO-like zinc finger"/>
    <property type="match status" value="1"/>
</dbReference>
<dbReference type="Pfam" id="PF11967">
    <property type="entry name" value="RecO_N"/>
    <property type="match status" value="1"/>
</dbReference>
<dbReference type="GO" id="GO:0006302">
    <property type="term" value="P:double-strand break repair"/>
    <property type="evidence" value="ECO:0007669"/>
    <property type="project" value="TreeGrafter"/>
</dbReference>
<feature type="domain" description="DNA replication/recombination mediator RecO N-terminal" evidence="8">
    <location>
        <begin position="1"/>
        <end position="75"/>
    </location>
</feature>
<dbReference type="Pfam" id="PF02565">
    <property type="entry name" value="RecO_C"/>
    <property type="match status" value="1"/>
</dbReference>
<dbReference type="InterPro" id="IPR012340">
    <property type="entry name" value="NA-bd_OB-fold"/>
</dbReference>
<dbReference type="InterPro" id="IPR042242">
    <property type="entry name" value="RecO_C"/>
</dbReference>
<protein>
    <recommendedName>
        <fullName evidence="2 7">DNA repair protein RecO</fullName>
    </recommendedName>
    <alternativeName>
        <fullName evidence="6 7">Recombination protein O</fullName>
    </alternativeName>
</protein>
<evidence type="ECO:0000256" key="5">
    <source>
        <dbReference type="ARBA" id="ARBA00023204"/>
    </source>
</evidence>
<dbReference type="RefSeq" id="WP_109646238.1">
    <property type="nucleotide sequence ID" value="NZ_QGGB01000005.1"/>
</dbReference>
<dbReference type="PANTHER" id="PTHR33991">
    <property type="entry name" value="DNA REPAIR PROTEIN RECO"/>
    <property type="match status" value="1"/>
</dbReference>
<dbReference type="HAMAP" id="MF_00201">
    <property type="entry name" value="RecO"/>
    <property type="match status" value="1"/>
</dbReference>
<dbReference type="InterPro" id="IPR003717">
    <property type="entry name" value="RecO"/>
</dbReference>
<evidence type="ECO:0000256" key="7">
    <source>
        <dbReference type="HAMAP-Rule" id="MF_00201"/>
    </source>
</evidence>
<evidence type="ECO:0000256" key="1">
    <source>
        <dbReference type="ARBA" id="ARBA00007452"/>
    </source>
</evidence>
<evidence type="ECO:0000313" key="9">
    <source>
        <dbReference type="EMBL" id="PWN06889.1"/>
    </source>
</evidence>
<keyword evidence="5 7" id="KW-0234">DNA repair</keyword>
<dbReference type="PANTHER" id="PTHR33991:SF1">
    <property type="entry name" value="DNA REPAIR PROTEIN RECO"/>
    <property type="match status" value="1"/>
</dbReference>
<dbReference type="Proteomes" id="UP000245533">
    <property type="component" value="Unassembled WGS sequence"/>
</dbReference>